<dbReference type="PANTHER" id="PTHR42786:SF2">
    <property type="entry name" value="TRNA (CYTIDINE_URIDINE-2'-O-)-METHYLTRANSFERASE TRMJ"/>
    <property type="match status" value="1"/>
</dbReference>
<evidence type="ECO:0000313" key="6">
    <source>
        <dbReference type="EMBL" id="ACL11729.1"/>
    </source>
</evidence>
<dbReference type="RefSeq" id="WP_012609070.1">
    <property type="nucleotide sequence ID" value="NC_011766.1"/>
</dbReference>
<dbReference type="InterPro" id="IPR001537">
    <property type="entry name" value="SpoU_MeTrfase"/>
</dbReference>
<dbReference type="Pfam" id="PF00588">
    <property type="entry name" value="SpoU_methylase"/>
    <property type="match status" value="1"/>
</dbReference>
<protein>
    <submittedName>
        <fullName evidence="6">SpoU rRNA methylase</fullName>
    </submittedName>
</protein>
<comment type="similarity">
    <text evidence="1">Belongs to the class IV-like SAM-binding methyltransferase superfamily. RNA methyltransferase TrmH family.</text>
</comment>
<dbReference type="Proteomes" id="UP000006903">
    <property type="component" value="Chromosome"/>
</dbReference>
<dbReference type="GeneID" id="7171440"/>
<name>B8D6J8_DESA1</name>
<proteinExistence type="inferred from homology"/>
<dbReference type="PANTHER" id="PTHR42786">
    <property type="entry name" value="TRNA/RRNA METHYLTRANSFERASE"/>
    <property type="match status" value="1"/>
</dbReference>
<evidence type="ECO:0000313" key="7">
    <source>
        <dbReference type="Proteomes" id="UP000006903"/>
    </source>
</evidence>
<dbReference type="GO" id="GO:0002128">
    <property type="term" value="P:tRNA nucleoside ribose methylation"/>
    <property type="evidence" value="ECO:0007669"/>
    <property type="project" value="TreeGrafter"/>
</dbReference>
<dbReference type="InterPro" id="IPR004384">
    <property type="entry name" value="RNA_MeTrfase_TrmJ/LasT"/>
</dbReference>
<evidence type="ECO:0000256" key="3">
    <source>
        <dbReference type="ARBA" id="ARBA00022679"/>
    </source>
</evidence>
<evidence type="ECO:0000259" key="5">
    <source>
        <dbReference type="Pfam" id="PF00588"/>
    </source>
</evidence>
<feature type="domain" description="tRNA/rRNA methyltransferase SpoU type" evidence="5">
    <location>
        <begin position="2"/>
        <end position="151"/>
    </location>
</feature>
<dbReference type="InterPro" id="IPR029026">
    <property type="entry name" value="tRNA_m1G_MTases_N"/>
</dbReference>
<dbReference type="HOGENOM" id="CLU_056931_3_0_2"/>
<dbReference type="InterPro" id="IPR029028">
    <property type="entry name" value="Alpha/beta_knot_MTases"/>
</dbReference>
<keyword evidence="3" id="KW-0808">Transferase</keyword>
<dbReference type="GO" id="GO:0005829">
    <property type="term" value="C:cytosol"/>
    <property type="evidence" value="ECO:0007669"/>
    <property type="project" value="TreeGrafter"/>
</dbReference>
<organism evidence="6 7">
    <name type="scientific">Desulfurococcus amylolyticus (strain DSM 18924 / JCM 16383 / VKM B-2413 / 1221n)</name>
    <name type="common">Desulfurococcus kamchatkensis</name>
    <dbReference type="NCBI Taxonomy" id="490899"/>
    <lineage>
        <taxon>Archaea</taxon>
        <taxon>Thermoproteota</taxon>
        <taxon>Thermoprotei</taxon>
        <taxon>Desulfurococcales</taxon>
        <taxon>Desulfurococcaceae</taxon>
        <taxon>Desulfurococcus</taxon>
    </lineage>
</organism>
<dbReference type="PIRSF" id="PIRSF004808">
    <property type="entry name" value="LasT"/>
    <property type="match status" value="1"/>
</dbReference>
<gene>
    <name evidence="6" type="ordered locus">DKAM_1403</name>
</gene>
<dbReference type="CDD" id="cd18093">
    <property type="entry name" value="SpoU-like_TrmJ"/>
    <property type="match status" value="1"/>
</dbReference>
<keyword evidence="4" id="KW-0949">S-adenosyl-L-methionine</keyword>
<accession>B8D6J8</accession>
<dbReference type="AlphaFoldDB" id="B8D6J8"/>
<evidence type="ECO:0000256" key="4">
    <source>
        <dbReference type="ARBA" id="ARBA00022691"/>
    </source>
</evidence>
<dbReference type="KEGG" id="dka:DKAM_1403"/>
<dbReference type="eggNOG" id="arCOG01018">
    <property type="taxonomic scope" value="Archaea"/>
</dbReference>
<reference evidence="6 7" key="1">
    <citation type="journal article" date="2009" name="J. Bacteriol.">
        <title>Complete genome sequence of the anaerobic, protein-degrading hyperthermophilic crenarchaeon Desulfurococcus kamchatkensis.</title>
        <authorList>
            <person name="Ravin N.V."/>
            <person name="Mardanov A.V."/>
            <person name="Beletsky A.V."/>
            <person name="Kublanov I.V."/>
            <person name="Kolganova T.V."/>
            <person name="Lebedinsky A.V."/>
            <person name="Chernyh N.A."/>
            <person name="Bonch-Osmolovskaya E.A."/>
            <person name="Skryabin K.G."/>
        </authorList>
    </citation>
    <scope>NUCLEOTIDE SEQUENCE [LARGE SCALE GENOMIC DNA]</scope>
    <source>
        <strain evidence="7">DSM 18924 / JCM 16383 / VKM B-2413 / 1221n</strain>
    </source>
</reference>
<dbReference type="Gene3D" id="3.40.1280.10">
    <property type="match status" value="1"/>
</dbReference>
<dbReference type="GO" id="GO:0008173">
    <property type="term" value="F:RNA methyltransferase activity"/>
    <property type="evidence" value="ECO:0007669"/>
    <property type="project" value="InterPro"/>
</dbReference>
<dbReference type="STRING" id="490899.DKAM_1403"/>
<evidence type="ECO:0000256" key="2">
    <source>
        <dbReference type="ARBA" id="ARBA00022603"/>
    </source>
</evidence>
<sequence>MLRIVLVGIEGPVNLGVIARTCVNFNVDELYIVKPVASIEEALNYAARGKDFLLKARVTDSLDEAIKGVDMVAATSDEGYSAGDMLRQAVDLNGFAEKIFPRTRSVAILFGRESTGLTREEISKADVLVTIPANPSYPALNISQAVAIVLWELWKQRSITATNIPPLASKETLRQLLDLTVEISKLVMTTEEKITRSRILWRRILGKALLTEKEAALLRYWLQRVRRHISSNKT</sequence>
<keyword evidence="2 6" id="KW-0489">Methyltransferase</keyword>
<dbReference type="EMBL" id="CP001140">
    <property type="protein sequence ID" value="ACL11729.1"/>
    <property type="molecule type" value="Genomic_DNA"/>
</dbReference>
<dbReference type="GO" id="GO:0003723">
    <property type="term" value="F:RNA binding"/>
    <property type="evidence" value="ECO:0007669"/>
    <property type="project" value="InterPro"/>
</dbReference>
<dbReference type="SUPFAM" id="SSF75217">
    <property type="entry name" value="alpha/beta knot"/>
    <property type="match status" value="1"/>
</dbReference>
<evidence type="ECO:0000256" key="1">
    <source>
        <dbReference type="ARBA" id="ARBA00007228"/>
    </source>
</evidence>